<keyword evidence="3" id="KW-1185">Reference proteome</keyword>
<accession>A0A0F3INN2</accession>
<feature type="domain" description="Polymerase beta nucleotidyltransferase" evidence="1">
    <location>
        <begin position="27"/>
        <end position="93"/>
    </location>
</feature>
<dbReference type="SUPFAM" id="SSF81301">
    <property type="entry name" value="Nucleotidyltransferase"/>
    <property type="match status" value="1"/>
</dbReference>
<dbReference type="EMBL" id="LAJX01000055">
    <property type="protein sequence ID" value="KJV07179.1"/>
    <property type="molecule type" value="Genomic_DNA"/>
</dbReference>
<sequence>MTPILDLTPTQQALLMQLMQQFIPGIRVWAFGSRVKGNARPSSDLDLVVFSKPSQRSQVFALQEALEESNLPFNVDLLIWDEIPDNFKTTIQNGFIELGVNAARKR</sequence>
<dbReference type="Gene3D" id="3.30.460.10">
    <property type="entry name" value="Beta Polymerase, domain 2"/>
    <property type="match status" value="1"/>
</dbReference>
<protein>
    <recommendedName>
        <fullName evidence="1">Polymerase beta nucleotidyltransferase domain-containing protein</fullName>
    </recommendedName>
</protein>
<name>A0A0F3INN2_9GAMM</name>
<reference evidence="2 3" key="2">
    <citation type="journal article" date="2016" name="Microb. Ecol.">
        <title>Genome Characteristics of a Novel Type I Methanotroph (Sn10-6) Isolated from a Flooded Indian Rice Field.</title>
        <authorList>
            <person name="Rahalkar M.C."/>
            <person name="Pandit P.S."/>
            <person name="Dhakephalkar P.K."/>
            <person name="Pore S."/>
            <person name="Arora P."/>
            <person name="Kapse N."/>
        </authorList>
    </citation>
    <scope>NUCLEOTIDE SEQUENCE [LARGE SCALE GENOMIC DNA]</scope>
    <source>
        <strain evidence="2 3">Sn10-6</strain>
    </source>
</reference>
<comment type="caution">
    <text evidence="2">The sequence shown here is derived from an EMBL/GenBank/DDBJ whole genome shotgun (WGS) entry which is preliminary data.</text>
</comment>
<dbReference type="InterPro" id="IPR043519">
    <property type="entry name" value="NT_sf"/>
</dbReference>
<dbReference type="OrthoDB" id="9798929at2"/>
<dbReference type="Proteomes" id="UP000033684">
    <property type="component" value="Unassembled WGS sequence"/>
</dbReference>
<evidence type="ECO:0000259" key="1">
    <source>
        <dbReference type="Pfam" id="PF18765"/>
    </source>
</evidence>
<gene>
    <name evidence="2" type="ORF">VZ94_06380</name>
</gene>
<dbReference type="AlphaFoldDB" id="A0A0F3INN2"/>
<dbReference type="Pfam" id="PF18765">
    <property type="entry name" value="Polbeta"/>
    <property type="match status" value="1"/>
</dbReference>
<evidence type="ECO:0000313" key="2">
    <source>
        <dbReference type="EMBL" id="KJV07179.1"/>
    </source>
</evidence>
<reference evidence="3" key="1">
    <citation type="submission" date="2015-03" db="EMBL/GenBank/DDBJ databases">
        <title>Draft genome sequence of a novel methanotroph (Sn10-6) isolated from flooded ricefield rhizosphere in India.</title>
        <authorList>
            <person name="Pandit P.S."/>
            <person name="Pore S.D."/>
            <person name="Arora P."/>
            <person name="Kapse N.G."/>
            <person name="Dhakephalkar P.K."/>
            <person name="Rahalkar M.C."/>
        </authorList>
    </citation>
    <scope>NUCLEOTIDE SEQUENCE [LARGE SCALE GENOMIC DNA]</scope>
    <source>
        <strain evidence="3">Sn10-6</strain>
    </source>
</reference>
<evidence type="ECO:0000313" key="3">
    <source>
        <dbReference type="Proteomes" id="UP000033684"/>
    </source>
</evidence>
<dbReference type="RefSeq" id="WP_045778600.1">
    <property type="nucleotide sequence ID" value="NZ_LAJX01000055.1"/>
</dbReference>
<dbReference type="CDD" id="cd05403">
    <property type="entry name" value="NT_KNTase_like"/>
    <property type="match status" value="1"/>
</dbReference>
<organism evidence="2 3">
    <name type="scientific">Methylocucumis oryzae</name>
    <dbReference type="NCBI Taxonomy" id="1632867"/>
    <lineage>
        <taxon>Bacteria</taxon>
        <taxon>Pseudomonadati</taxon>
        <taxon>Pseudomonadota</taxon>
        <taxon>Gammaproteobacteria</taxon>
        <taxon>Methylococcales</taxon>
        <taxon>Methylococcaceae</taxon>
        <taxon>Methylocucumis</taxon>
    </lineage>
</organism>
<proteinExistence type="predicted"/>
<dbReference type="InterPro" id="IPR041633">
    <property type="entry name" value="Polbeta"/>
</dbReference>